<evidence type="ECO:0000256" key="5">
    <source>
        <dbReference type="ARBA" id="ARBA00022989"/>
    </source>
</evidence>
<feature type="transmembrane region" description="Helical" evidence="7">
    <location>
        <begin position="73"/>
        <end position="94"/>
    </location>
</feature>
<feature type="transmembrane region" description="Helical" evidence="7">
    <location>
        <begin position="275"/>
        <end position="294"/>
    </location>
</feature>
<dbReference type="InterPro" id="IPR036259">
    <property type="entry name" value="MFS_trans_sf"/>
</dbReference>
<dbReference type="STRING" id="930129.SAMN05216352_11026"/>
<feature type="transmembrane region" description="Helical" evidence="7">
    <location>
        <begin position="130"/>
        <end position="154"/>
    </location>
</feature>
<dbReference type="InterPro" id="IPR011701">
    <property type="entry name" value="MFS"/>
</dbReference>
<feature type="transmembrane region" description="Helical" evidence="7">
    <location>
        <begin position="244"/>
        <end position="263"/>
    </location>
</feature>
<feature type="transmembrane region" description="Helical" evidence="7">
    <location>
        <begin position="331"/>
        <end position="354"/>
    </location>
</feature>
<keyword evidence="4 7" id="KW-0812">Transmembrane</keyword>
<feature type="domain" description="Major facilitator superfamily (MFS) profile" evidence="8">
    <location>
        <begin position="1"/>
        <end position="389"/>
    </location>
</feature>
<comment type="subcellular location">
    <subcellularLocation>
        <location evidence="1">Cell membrane</location>
        <topology evidence="1">Multi-pass membrane protein</topology>
    </subcellularLocation>
</comment>
<keyword evidence="6 7" id="KW-0472">Membrane</keyword>
<dbReference type="PANTHER" id="PTHR43124">
    <property type="entry name" value="PURINE EFFLUX PUMP PBUE"/>
    <property type="match status" value="1"/>
</dbReference>
<feature type="transmembrane region" description="Helical" evidence="7">
    <location>
        <begin position="100"/>
        <end position="118"/>
    </location>
</feature>
<dbReference type="Pfam" id="PF07690">
    <property type="entry name" value="MFS_1"/>
    <property type="match status" value="1"/>
</dbReference>
<evidence type="ECO:0000259" key="8">
    <source>
        <dbReference type="PROSITE" id="PS50850"/>
    </source>
</evidence>
<accession>A0A1G8MG39</accession>
<dbReference type="AlphaFoldDB" id="A0A1G8MG39"/>
<feature type="transmembrane region" description="Helical" evidence="7">
    <location>
        <begin position="205"/>
        <end position="224"/>
    </location>
</feature>
<feature type="transmembrane region" description="Helical" evidence="7">
    <location>
        <begin position="360"/>
        <end position="384"/>
    </location>
</feature>
<dbReference type="PROSITE" id="PS50850">
    <property type="entry name" value="MFS"/>
    <property type="match status" value="1"/>
</dbReference>
<evidence type="ECO:0000256" key="1">
    <source>
        <dbReference type="ARBA" id="ARBA00004651"/>
    </source>
</evidence>
<dbReference type="Proteomes" id="UP000199017">
    <property type="component" value="Unassembled WGS sequence"/>
</dbReference>
<dbReference type="PANTHER" id="PTHR43124:SF3">
    <property type="entry name" value="CHLORAMPHENICOL EFFLUX PUMP RV0191"/>
    <property type="match status" value="1"/>
</dbReference>
<dbReference type="GO" id="GO:0022857">
    <property type="term" value="F:transmembrane transporter activity"/>
    <property type="evidence" value="ECO:0007669"/>
    <property type="project" value="InterPro"/>
</dbReference>
<gene>
    <name evidence="9" type="ORF">SAMN05216352_11026</name>
</gene>
<evidence type="ECO:0000313" key="9">
    <source>
        <dbReference type="EMBL" id="SDI66795.1"/>
    </source>
</evidence>
<keyword evidence="3" id="KW-1003">Cell membrane</keyword>
<dbReference type="EMBL" id="FNDU01000010">
    <property type="protein sequence ID" value="SDI66795.1"/>
    <property type="molecule type" value="Genomic_DNA"/>
</dbReference>
<evidence type="ECO:0000256" key="2">
    <source>
        <dbReference type="ARBA" id="ARBA00022448"/>
    </source>
</evidence>
<name>A0A1G8MG39_9BACI</name>
<sequence length="396" mass="43481">MNSLLWRLAIAQFLAMQVWFNFSAVMPIVEGEWGLSPTQSGIIVSFFHIGYVAAVFFYSFLSDKYNPKYSFMYGALLAGMSGILFVFLADGFISALLLRLLSGIGIAGIYVPGMKIVAQMAPPEKRGAAMGVYVGSLVIGSGFSLLVSGMLINLTGWQGVILITSCSALAASAMLFFSNIPNNLHIEGKRLNMALLKRVLTKKNLLVNVSYTGHCWELYAMWAWIGPFLVYYFANNDVENAVSYGNLTGSLVIMAGGFATFLGGKMSDWFGRLNVIQLFIFVSIVCSLTVGWFIEIPIWILLPVVFIYGFTIIADSPIYNTALTEIADPDIIGTALGIQSVMGFSATIFSPVLFGLLLDIYNWGIAFTTIGLLTFITPFCIWLLRRQLTTKDINVN</sequence>
<reference evidence="9 10" key="1">
    <citation type="submission" date="2016-10" db="EMBL/GenBank/DDBJ databases">
        <authorList>
            <person name="de Groot N.N."/>
        </authorList>
    </citation>
    <scope>NUCLEOTIDE SEQUENCE [LARGE SCALE GENOMIC DNA]</scope>
    <source>
        <strain evidence="10">P4B,CCM 7963,CECT 7998,DSM 25260,IBRC-M 10614,KCTC 13821</strain>
    </source>
</reference>
<dbReference type="InterPro" id="IPR020846">
    <property type="entry name" value="MFS_dom"/>
</dbReference>
<dbReference type="SUPFAM" id="SSF103473">
    <property type="entry name" value="MFS general substrate transporter"/>
    <property type="match status" value="1"/>
</dbReference>
<evidence type="ECO:0000313" key="10">
    <source>
        <dbReference type="Proteomes" id="UP000199017"/>
    </source>
</evidence>
<keyword evidence="10" id="KW-1185">Reference proteome</keyword>
<evidence type="ECO:0000256" key="6">
    <source>
        <dbReference type="ARBA" id="ARBA00023136"/>
    </source>
</evidence>
<keyword evidence="5 7" id="KW-1133">Transmembrane helix</keyword>
<dbReference type="Gene3D" id="1.20.1250.20">
    <property type="entry name" value="MFS general substrate transporter like domains"/>
    <property type="match status" value="2"/>
</dbReference>
<dbReference type="GO" id="GO:0005886">
    <property type="term" value="C:plasma membrane"/>
    <property type="evidence" value="ECO:0007669"/>
    <property type="project" value="UniProtKB-SubCell"/>
</dbReference>
<evidence type="ECO:0000256" key="7">
    <source>
        <dbReference type="SAM" id="Phobius"/>
    </source>
</evidence>
<dbReference type="InterPro" id="IPR050189">
    <property type="entry name" value="MFS_Efflux_Transporters"/>
</dbReference>
<evidence type="ECO:0000256" key="4">
    <source>
        <dbReference type="ARBA" id="ARBA00022692"/>
    </source>
</evidence>
<proteinExistence type="predicted"/>
<feature type="transmembrane region" description="Helical" evidence="7">
    <location>
        <begin position="160"/>
        <end position="184"/>
    </location>
</feature>
<organism evidence="9 10">
    <name type="scientific">Alteribacillus bidgolensis</name>
    <dbReference type="NCBI Taxonomy" id="930129"/>
    <lineage>
        <taxon>Bacteria</taxon>
        <taxon>Bacillati</taxon>
        <taxon>Bacillota</taxon>
        <taxon>Bacilli</taxon>
        <taxon>Bacillales</taxon>
        <taxon>Bacillaceae</taxon>
        <taxon>Alteribacillus</taxon>
    </lineage>
</organism>
<evidence type="ECO:0000256" key="3">
    <source>
        <dbReference type="ARBA" id="ARBA00022475"/>
    </source>
</evidence>
<keyword evidence="2" id="KW-0813">Transport</keyword>
<feature type="transmembrane region" description="Helical" evidence="7">
    <location>
        <begin position="41"/>
        <end position="61"/>
    </location>
</feature>
<protein>
    <submittedName>
        <fullName evidence="9">Predicted arabinose efflux permease, MFS family</fullName>
    </submittedName>
</protein>
<feature type="transmembrane region" description="Helical" evidence="7">
    <location>
        <begin position="300"/>
        <end position="319"/>
    </location>
</feature>
<dbReference type="RefSeq" id="WP_245917809.1">
    <property type="nucleotide sequence ID" value="NZ_FNDU01000010.1"/>
</dbReference>